<accession>A0A918LL30</accession>
<keyword evidence="4" id="KW-1185">Reference proteome</keyword>
<dbReference type="Gene3D" id="1.20.200.10">
    <property type="entry name" value="Fumarase/aspartase (Central domain)"/>
    <property type="match status" value="1"/>
</dbReference>
<evidence type="ECO:0000313" key="4">
    <source>
        <dbReference type="Proteomes" id="UP000619486"/>
    </source>
</evidence>
<sequence length="107" mass="11683">MQALTRTLAERAAAGRGGSSAMPHKRDPVLATLIRSVALQIPALATGLTQCVLCEYERSARRMAHRTAAAARPLHLRRAGRPARPGRPHRRRRGPGRPRVPHRGPPP</sequence>
<proteinExistence type="predicted"/>
<gene>
    <name evidence="3" type="ORF">GCM10014713_03670</name>
</gene>
<evidence type="ECO:0000256" key="1">
    <source>
        <dbReference type="ARBA" id="ARBA00023239"/>
    </source>
</evidence>
<protein>
    <submittedName>
        <fullName evidence="3">Uncharacterized protein</fullName>
    </submittedName>
</protein>
<evidence type="ECO:0000313" key="3">
    <source>
        <dbReference type="EMBL" id="GGT14290.1"/>
    </source>
</evidence>
<dbReference type="InterPro" id="IPR008948">
    <property type="entry name" value="L-Aspartase-like"/>
</dbReference>
<feature type="compositionally biased region" description="Basic residues" evidence="2">
    <location>
        <begin position="74"/>
        <end position="107"/>
    </location>
</feature>
<comment type="caution">
    <text evidence="3">The sequence shown here is derived from an EMBL/GenBank/DDBJ whole genome shotgun (WGS) entry which is preliminary data.</text>
</comment>
<feature type="region of interest" description="Disordered" evidence="2">
    <location>
        <begin position="65"/>
        <end position="107"/>
    </location>
</feature>
<dbReference type="AlphaFoldDB" id="A0A918LL30"/>
<reference evidence="3" key="1">
    <citation type="journal article" date="2014" name="Int. J. Syst. Evol. Microbiol.">
        <title>Complete genome sequence of Corynebacterium casei LMG S-19264T (=DSM 44701T), isolated from a smear-ripened cheese.</title>
        <authorList>
            <consortium name="US DOE Joint Genome Institute (JGI-PGF)"/>
            <person name="Walter F."/>
            <person name="Albersmeier A."/>
            <person name="Kalinowski J."/>
            <person name="Ruckert C."/>
        </authorList>
    </citation>
    <scope>NUCLEOTIDE SEQUENCE</scope>
    <source>
        <strain evidence="3">JCM 3172</strain>
    </source>
</reference>
<keyword evidence="1" id="KW-0456">Lyase</keyword>
<name>A0A918LL30_9ACTN</name>
<reference evidence="3" key="2">
    <citation type="submission" date="2020-09" db="EMBL/GenBank/DDBJ databases">
        <authorList>
            <person name="Sun Q."/>
            <person name="Ohkuma M."/>
        </authorList>
    </citation>
    <scope>NUCLEOTIDE SEQUENCE</scope>
    <source>
        <strain evidence="3">JCM 3172</strain>
    </source>
</reference>
<dbReference type="SUPFAM" id="SSF48557">
    <property type="entry name" value="L-aspartase-like"/>
    <property type="match status" value="1"/>
</dbReference>
<dbReference type="GO" id="GO:0016829">
    <property type="term" value="F:lyase activity"/>
    <property type="evidence" value="ECO:0007669"/>
    <property type="project" value="UniProtKB-KW"/>
</dbReference>
<dbReference type="EMBL" id="BMQQ01000001">
    <property type="protein sequence ID" value="GGT14290.1"/>
    <property type="molecule type" value="Genomic_DNA"/>
</dbReference>
<feature type="compositionally biased region" description="Low complexity" evidence="2">
    <location>
        <begin position="1"/>
        <end position="14"/>
    </location>
</feature>
<dbReference type="Proteomes" id="UP000619486">
    <property type="component" value="Unassembled WGS sequence"/>
</dbReference>
<evidence type="ECO:0000256" key="2">
    <source>
        <dbReference type="SAM" id="MobiDB-lite"/>
    </source>
</evidence>
<feature type="region of interest" description="Disordered" evidence="2">
    <location>
        <begin position="1"/>
        <end position="24"/>
    </location>
</feature>
<organism evidence="3 4">
    <name type="scientific">Streptomyces purpureus</name>
    <dbReference type="NCBI Taxonomy" id="1951"/>
    <lineage>
        <taxon>Bacteria</taxon>
        <taxon>Bacillati</taxon>
        <taxon>Actinomycetota</taxon>
        <taxon>Actinomycetes</taxon>
        <taxon>Kitasatosporales</taxon>
        <taxon>Streptomycetaceae</taxon>
        <taxon>Streptomyces</taxon>
    </lineage>
</organism>